<dbReference type="Pfam" id="PF04539">
    <property type="entry name" value="Sigma70_r3"/>
    <property type="match status" value="1"/>
</dbReference>
<dbReference type="PRINTS" id="PR00046">
    <property type="entry name" value="SIGMA70FCT"/>
</dbReference>
<dbReference type="Gene3D" id="1.10.220.120">
    <property type="entry name" value="Sigma-70 factor, region 1.1"/>
    <property type="match status" value="1"/>
</dbReference>
<dbReference type="InterPro" id="IPR009042">
    <property type="entry name" value="RNA_pol_sigma70_r1_2"/>
</dbReference>
<dbReference type="InterPro" id="IPR007630">
    <property type="entry name" value="RNA_pol_sigma70_r4"/>
</dbReference>
<evidence type="ECO:0000256" key="5">
    <source>
        <dbReference type="RuleBase" id="RU362124"/>
    </source>
</evidence>
<feature type="region of interest" description="Disordered" evidence="6">
    <location>
        <begin position="1"/>
        <end position="49"/>
    </location>
</feature>
<feature type="compositionally biased region" description="Low complexity" evidence="6">
    <location>
        <begin position="225"/>
        <end position="237"/>
    </location>
</feature>
<dbReference type="Pfam" id="PF04542">
    <property type="entry name" value="Sigma70_r2"/>
    <property type="match status" value="1"/>
</dbReference>
<evidence type="ECO:0000256" key="2">
    <source>
        <dbReference type="ARBA" id="ARBA00023082"/>
    </source>
</evidence>
<dbReference type="PROSITE" id="PS00716">
    <property type="entry name" value="SIGMA70_2"/>
    <property type="match status" value="1"/>
</dbReference>
<reference evidence="9 10" key="1">
    <citation type="submission" date="2014-05" db="EMBL/GenBank/DDBJ databases">
        <authorList>
            <person name="Bishop-Lilly K.A."/>
            <person name="Broomall S.M."/>
            <person name="Chain P.S."/>
            <person name="Chertkov O."/>
            <person name="Coyne S.R."/>
            <person name="Daligault H.E."/>
            <person name="Davenport K.W."/>
            <person name="Erkkila T."/>
            <person name="Frey K.G."/>
            <person name="Gibbons H.S."/>
            <person name="Gu W."/>
            <person name="Jaissle J."/>
            <person name="Johnson S.L."/>
            <person name="Koroleva G.I."/>
            <person name="Ladner J.T."/>
            <person name="Lo C.-C."/>
            <person name="Minogue T.D."/>
            <person name="Munk C."/>
            <person name="Palacios G.F."/>
            <person name="Redden C.L."/>
            <person name="Rosenzweig C.N."/>
            <person name="Scholz M.B."/>
            <person name="Teshima H."/>
            <person name="Xu Y."/>
        </authorList>
    </citation>
    <scope>NUCLEOTIDE SEQUENCE [LARGE SCALE GENOMIC DNA]</scope>
    <source>
        <strain evidence="9 10">DDS 22E-1</strain>
    </source>
</reference>
<dbReference type="InterPro" id="IPR042189">
    <property type="entry name" value="RNA_pol_sigma_70_r1_1_sf"/>
</dbReference>
<dbReference type="GO" id="GO:0016987">
    <property type="term" value="F:sigma factor activity"/>
    <property type="evidence" value="ECO:0007669"/>
    <property type="project" value="UniProtKB-KW"/>
</dbReference>
<dbReference type="SUPFAM" id="SSF88946">
    <property type="entry name" value="Sigma2 domain of RNA polymerase sigma factors"/>
    <property type="match status" value="1"/>
</dbReference>
<dbReference type="Pfam" id="PF03979">
    <property type="entry name" value="Sigma70_r1_1"/>
    <property type="match status" value="1"/>
</dbReference>
<dbReference type="InterPro" id="IPR007627">
    <property type="entry name" value="RNA_pol_sigma70_r2"/>
</dbReference>
<dbReference type="InterPro" id="IPR014284">
    <property type="entry name" value="RNA_pol_sigma-70_dom"/>
</dbReference>
<evidence type="ECO:0000256" key="6">
    <source>
        <dbReference type="SAM" id="MobiDB-lite"/>
    </source>
</evidence>
<dbReference type="EMBL" id="CP007784">
    <property type="protein sequence ID" value="AIO37055.1"/>
    <property type="molecule type" value="Genomic_DNA"/>
</dbReference>
<dbReference type="GO" id="GO:0006352">
    <property type="term" value="P:DNA-templated transcription initiation"/>
    <property type="evidence" value="ECO:0007669"/>
    <property type="project" value="InterPro"/>
</dbReference>
<dbReference type="PANTHER" id="PTHR30603:SF47">
    <property type="entry name" value="RNA POLYMERASE SIGMA FACTOR SIGD, CHLOROPLASTIC"/>
    <property type="match status" value="1"/>
</dbReference>
<feature type="region of interest" description="Disordered" evidence="6">
    <location>
        <begin position="221"/>
        <end position="251"/>
    </location>
</feature>
<keyword evidence="4 5" id="KW-0804">Transcription</keyword>
<evidence type="ECO:0000259" key="7">
    <source>
        <dbReference type="PROSITE" id="PS00715"/>
    </source>
</evidence>
<dbReference type="Gene3D" id="1.10.601.10">
    <property type="entry name" value="RNA Polymerase Primary Sigma Factor"/>
    <property type="match status" value="2"/>
</dbReference>
<dbReference type="InterPro" id="IPR013324">
    <property type="entry name" value="RNA_pol_sigma_r3/r4-like"/>
</dbReference>
<dbReference type="InterPro" id="IPR050239">
    <property type="entry name" value="Sigma-70_RNA_pol_init_factors"/>
</dbReference>
<dbReference type="Gene3D" id="1.10.10.10">
    <property type="entry name" value="Winged helix-like DNA-binding domain superfamily/Winged helix DNA-binding domain"/>
    <property type="match status" value="2"/>
</dbReference>
<dbReference type="CDD" id="cd06171">
    <property type="entry name" value="Sigma70_r4"/>
    <property type="match status" value="1"/>
</dbReference>
<dbReference type="PROSITE" id="PS00715">
    <property type="entry name" value="SIGMA70_1"/>
    <property type="match status" value="1"/>
</dbReference>
<accession>A0AAN0VRM7</accession>
<dbReference type="Pfam" id="PF00140">
    <property type="entry name" value="Sigma70_r1_2"/>
    <property type="match status" value="1"/>
</dbReference>
<dbReference type="KEGG" id="bcen:DM39_5473"/>
<dbReference type="Proteomes" id="UP000029413">
    <property type="component" value="Chromosome 2"/>
</dbReference>
<dbReference type="AlphaFoldDB" id="A0AAN0VRM7"/>
<sequence>MRSGPERARDRAPHEVGQACAPLAADGGRHGVAPGQRGDAPDGAERDARDGAAPRLHALIATGLARGFVTRGDIVDALPDEDADDAGIAAAASTLGELGIAVHDAIDARGGWALDRHFSPAARSPAWPDGAGAVAALDLLAPRTTDPMRLYLREMGATPLLERDDEIDLARQLEAGRAACIDALSGDPAALDVLSAIHRDIVERRAPASAYVTGLVDAGDARPQAPGTDAAGPGADAYLAEPDDDASDRDCPATRSAVIERLAAVAALAAAMRDAVRAHGAASPAYLSLCRESATLLGTLRFSARAVERMLARSPDLPPDTIAALDARIERIERATRPARTKLVKSNLRLVVSIAKRYPDRGLPLPDLIQEGNIGLLKAVERYDHRRGFKFSTYATWWIRQAITHALADLGRTIRVPAHTVDAVNKLARIARDHVQRAGVAASPAELADRMALPLAKVLDLMAIVREPVSTDVPVSPDGDMTFGEVVPDHATPLPEDAAAATQLRAAMAATLGELPAREATVLRLRYGIGTADGVSLRDIGRQLNLSAERVRQIEASALERIRASGALHGLRSFMA</sequence>
<feature type="compositionally biased region" description="Basic and acidic residues" evidence="6">
    <location>
        <begin position="39"/>
        <end position="49"/>
    </location>
</feature>
<proteinExistence type="inferred from homology"/>
<feature type="compositionally biased region" description="Basic and acidic residues" evidence="6">
    <location>
        <begin position="1"/>
        <end position="14"/>
    </location>
</feature>
<evidence type="ECO:0000313" key="9">
    <source>
        <dbReference type="EMBL" id="AIO37055.1"/>
    </source>
</evidence>
<dbReference type="GO" id="GO:0003677">
    <property type="term" value="F:DNA binding"/>
    <property type="evidence" value="ECO:0007669"/>
    <property type="project" value="UniProtKB-KW"/>
</dbReference>
<dbReference type="Pfam" id="PF04545">
    <property type="entry name" value="Sigma70_r4"/>
    <property type="match status" value="1"/>
</dbReference>
<evidence type="ECO:0000313" key="10">
    <source>
        <dbReference type="Proteomes" id="UP000029413"/>
    </source>
</evidence>
<dbReference type="InterPro" id="IPR013325">
    <property type="entry name" value="RNA_pol_sigma_r2"/>
</dbReference>
<keyword evidence="1 5" id="KW-0805">Transcription regulation</keyword>
<gene>
    <name evidence="9" type="ORF">DM39_5473</name>
</gene>
<name>A0AAN0VRM7_9BURK</name>
<feature type="domain" description="RNA polymerase sigma-70" evidence="8">
    <location>
        <begin position="536"/>
        <end position="562"/>
    </location>
</feature>
<dbReference type="PANTHER" id="PTHR30603">
    <property type="entry name" value="RNA POLYMERASE SIGMA FACTOR RPO"/>
    <property type="match status" value="1"/>
</dbReference>
<dbReference type="SUPFAM" id="SSF88659">
    <property type="entry name" value="Sigma3 and sigma4 domains of RNA polymerase sigma factors"/>
    <property type="match status" value="2"/>
</dbReference>
<keyword evidence="10" id="KW-1185">Reference proteome</keyword>
<dbReference type="InterPro" id="IPR000943">
    <property type="entry name" value="RNA_pol_sigma70"/>
</dbReference>
<comment type="similarity">
    <text evidence="5">Belongs to the sigma-70 factor family.</text>
</comment>
<organism evidence="9 10">
    <name type="scientific">Burkholderia cenocepacia</name>
    <dbReference type="NCBI Taxonomy" id="95486"/>
    <lineage>
        <taxon>Bacteria</taxon>
        <taxon>Pseudomonadati</taxon>
        <taxon>Pseudomonadota</taxon>
        <taxon>Betaproteobacteria</taxon>
        <taxon>Burkholderiales</taxon>
        <taxon>Burkholderiaceae</taxon>
        <taxon>Burkholderia</taxon>
        <taxon>Burkholderia cepacia complex</taxon>
    </lineage>
</organism>
<evidence type="ECO:0000256" key="3">
    <source>
        <dbReference type="ARBA" id="ARBA00023125"/>
    </source>
</evidence>
<keyword evidence="2 5" id="KW-0731">Sigma factor</keyword>
<dbReference type="InterPro" id="IPR007127">
    <property type="entry name" value="RNA_pol_sigma_70_r1_1"/>
</dbReference>
<comment type="function">
    <text evidence="5">Sigma factors are initiation factors that promote the attachment of RNA polymerase to specific initiation sites and are then released.</text>
</comment>
<feature type="domain" description="RNA polymerase sigma-70" evidence="7">
    <location>
        <begin position="367"/>
        <end position="380"/>
    </location>
</feature>
<dbReference type="InterPro" id="IPR007624">
    <property type="entry name" value="RNA_pol_sigma70_r3"/>
</dbReference>
<keyword evidence="3 5" id="KW-0238">DNA-binding</keyword>
<dbReference type="InterPro" id="IPR036388">
    <property type="entry name" value="WH-like_DNA-bd_sf"/>
</dbReference>
<evidence type="ECO:0000256" key="1">
    <source>
        <dbReference type="ARBA" id="ARBA00023015"/>
    </source>
</evidence>
<evidence type="ECO:0000259" key="8">
    <source>
        <dbReference type="PROSITE" id="PS00716"/>
    </source>
</evidence>
<dbReference type="NCBIfam" id="TIGR02937">
    <property type="entry name" value="sigma70-ECF"/>
    <property type="match status" value="1"/>
</dbReference>
<protein>
    <recommendedName>
        <fullName evidence="5">RNA polymerase sigma factor</fullName>
    </recommendedName>
</protein>
<evidence type="ECO:0000256" key="4">
    <source>
        <dbReference type="ARBA" id="ARBA00023163"/>
    </source>
</evidence>